<name>A0AAE1W7W2_9LAMI</name>
<feature type="compositionally biased region" description="Basic and acidic residues" evidence="1">
    <location>
        <begin position="28"/>
        <end position="38"/>
    </location>
</feature>
<dbReference type="Pfam" id="PF14901">
    <property type="entry name" value="Jiv90"/>
    <property type="match status" value="1"/>
</dbReference>
<feature type="transmembrane region" description="Helical" evidence="2">
    <location>
        <begin position="204"/>
        <end position="224"/>
    </location>
</feature>
<reference evidence="4" key="2">
    <citation type="journal article" date="2024" name="Plant">
        <title>Genomic evolution and insights into agronomic trait innovations of Sesamum species.</title>
        <authorList>
            <person name="Miao H."/>
            <person name="Wang L."/>
            <person name="Qu L."/>
            <person name="Liu H."/>
            <person name="Sun Y."/>
            <person name="Le M."/>
            <person name="Wang Q."/>
            <person name="Wei S."/>
            <person name="Zheng Y."/>
            <person name="Lin W."/>
            <person name="Duan Y."/>
            <person name="Cao H."/>
            <person name="Xiong S."/>
            <person name="Wang X."/>
            <person name="Wei L."/>
            <person name="Li C."/>
            <person name="Ma Q."/>
            <person name="Ju M."/>
            <person name="Zhao R."/>
            <person name="Li G."/>
            <person name="Mu C."/>
            <person name="Tian Q."/>
            <person name="Mei H."/>
            <person name="Zhang T."/>
            <person name="Gao T."/>
            <person name="Zhang H."/>
        </authorList>
    </citation>
    <scope>NUCLEOTIDE SEQUENCE</scope>
    <source>
        <strain evidence="4">K16</strain>
    </source>
</reference>
<dbReference type="PROSITE" id="PS00636">
    <property type="entry name" value="DNAJ_1"/>
    <property type="match status" value="1"/>
</dbReference>
<dbReference type="PANTHER" id="PTHR45270">
    <property type="entry name" value="OS03G0832900 PROTEIN"/>
    <property type="match status" value="1"/>
</dbReference>
<feature type="compositionally biased region" description="Polar residues" evidence="1">
    <location>
        <begin position="118"/>
        <end position="132"/>
    </location>
</feature>
<evidence type="ECO:0000259" key="3">
    <source>
        <dbReference type="PROSITE" id="PS50076"/>
    </source>
</evidence>
<evidence type="ECO:0000256" key="2">
    <source>
        <dbReference type="SAM" id="Phobius"/>
    </source>
</evidence>
<dbReference type="InterPro" id="IPR036869">
    <property type="entry name" value="J_dom_sf"/>
</dbReference>
<dbReference type="SUPFAM" id="SSF46565">
    <property type="entry name" value="Chaperone J-domain"/>
    <property type="match status" value="1"/>
</dbReference>
<comment type="caution">
    <text evidence="4">The sequence shown here is derived from an EMBL/GenBank/DDBJ whole genome shotgun (WGS) entry which is preliminary data.</text>
</comment>
<dbReference type="PANTHER" id="PTHR45270:SF4">
    <property type="entry name" value="CHAPERONE DNAJ-DOMAIN SUPERFAMILY PROTEIN"/>
    <property type="match status" value="1"/>
</dbReference>
<dbReference type="PROSITE" id="PS50076">
    <property type="entry name" value="DNAJ_2"/>
    <property type="match status" value="1"/>
</dbReference>
<proteinExistence type="predicted"/>
<accession>A0AAE1W7W2</accession>
<feature type="domain" description="J" evidence="3">
    <location>
        <begin position="443"/>
        <end position="510"/>
    </location>
</feature>
<evidence type="ECO:0000256" key="1">
    <source>
        <dbReference type="SAM" id="MobiDB-lite"/>
    </source>
</evidence>
<dbReference type="InterPro" id="IPR018253">
    <property type="entry name" value="DnaJ_domain_CS"/>
</dbReference>
<evidence type="ECO:0000313" key="4">
    <source>
        <dbReference type="EMBL" id="KAK4388362.1"/>
    </source>
</evidence>
<feature type="transmembrane region" description="Helical" evidence="2">
    <location>
        <begin position="343"/>
        <end position="366"/>
    </location>
</feature>
<organism evidence="4 5">
    <name type="scientific">Sesamum angolense</name>
    <dbReference type="NCBI Taxonomy" id="2727404"/>
    <lineage>
        <taxon>Eukaryota</taxon>
        <taxon>Viridiplantae</taxon>
        <taxon>Streptophyta</taxon>
        <taxon>Embryophyta</taxon>
        <taxon>Tracheophyta</taxon>
        <taxon>Spermatophyta</taxon>
        <taxon>Magnoliopsida</taxon>
        <taxon>eudicotyledons</taxon>
        <taxon>Gunneridae</taxon>
        <taxon>Pentapetalae</taxon>
        <taxon>asterids</taxon>
        <taxon>lamiids</taxon>
        <taxon>Lamiales</taxon>
        <taxon>Pedaliaceae</taxon>
        <taxon>Sesamum</taxon>
    </lineage>
</organism>
<feature type="compositionally biased region" description="Basic residues" evidence="1">
    <location>
        <begin position="66"/>
        <end position="79"/>
    </location>
</feature>
<feature type="compositionally biased region" description="Polar residues" evidence="1">
    <location>
        <begin position="1"/>
        <end position="11"/>
    </location>
</feature>
<feature type="region of interest" description="Disordered" evidence="1">
    <location>
        <begin position="376"/>
        <end position="428"/>
    </location>
</feature>
<sequence length="734" mass="81605">MNGLDQQSQNCKKGVSDPGPTPLTTKDMGGENERKVSLGEELSNGSHSVSSTKSINDMGHVQDGKKNKKKSRKTQRKEKRGIDETAIEHAVPCNDSTDEGKSDIPIAEASNIKDESDMSNNDTRNANGTYSFDNVPNGLQRDGLENVEFSEAAVLKFIRTIALSIAKSSSEWMERHKPAFLTLKSNTLKACDHILMKIQRAQPVILRWVMHIGNIMFLLFMVWLDCSLRGIDSFLRMGTTSLFSIVWCSVLSVIAMVGVSKFLLTLIIAAAIGKFLGFICSSFDWLCWNTLPMVLWELLDYRAYYLPWRLVVCENAGLSFALSRDRIALFIASIYSAYCAWNYVGWLGLVFGLNLSFISSDALLFFMRNFINEQTGASSSPEQSAGTQSQPSFSHDECGQASFTETGAAGQQADRSQGVPSTSGSGCEMTSEDEVVRLLNCTDHYAALGLSRFGNIDVSVLKKEYRKKAMLVHPDKNMGNEKAAEAFKKLQNAYEVLLDSFKRKEYDDELRREELLNYLRKFQNASRENKGHGLFSSSFAQTNGDGKDPPGESRRIACRKCGFYHVWICTKKSKSRARWCQECKDFHPAKDGDGWVEQSSQPFFFGILQKVEAPSAYICVDGKIYDATEWYICQGMRCPVNTHKPSFHVNTNAVSKNSHQSKGSSSGQRGGIPAPNTEDTMTEEEFYEWLQSAAQSGMFDNFTGSSTSESQGKGGGSNSSSAGSKRKKKGKKQW</sequence>
<gene>
    <name evidence="4" type="ORF">Sango_2442800</name>
</gene>
<keyword evidence="2" id="KW-1133">Transmembrane helix</keyword>
<keyword evidence="2" id="KW-0472">Membrane</keyword>
<feature type="region of interest" description="Disordered" evidence="1">
    <location>
        <begin position="1"/>
        <end position="132"/>
    </location>
</feature>
<feature type="compositionally biased region" description="Polar residues" evidence="1">
    <location>
        <begin position="43"/>
        <end position="55"/>
    </location>
</feature>
<feature type="compositionally biased region" description="Basic residues" evidence="1">
    <location>
        <begin position="724"/>
        <end position="734"/>
    </location>
</feature>
<feature type="transmembrane region" description="Helical" evidence="2">
    <location>
        <begin position="244"/>
        <end position="268"/>
    </location>
</feature>
<dbReference type="CDD" id="cd06257">
    <property type="entry name" value="DnaJ"/>
    <property type="match status" value="1"/>
</dbReference>
<dbReference type="InterPro" id="IPR001623">
    <property type="entry name" value="DnaJ_domain"/>
</dbReference>
<keyword evidence="2" id="KW-0812">Transmembrane</keyword>
<dbReference type="AlphaFoldDB" id="A0AAE1W7W2"/>
<dbReference type="Pfam" id="PF00226">
    <property type="entry name" value="DnaJ"/>
    <property type="match status" value="1"/>
</dbReference>
<keyword evidence="5" id="KW-1185">Reference proteome</keyword>
<reference evidence="4" key="1">
    <citation type="submission" date="2020-06" db="EMBL/GenBank/DDBJ databases">
        <authorList>
            <person name="Li T."/>
            <person name="Hu X."/>
            <person name="Zhang T."/>
            <person name="Song X."/>
            <person name="Zhang H."/>
            <person name="Dai N."/>
            <person name="Sheng W."/>
            <person name="Hou X."/>
            <person name="Wei L."/>
        </authorList>
    </citation>
    <scope>NUCLEOTIDE SEQUENCE</scope>
    <source>
        <strain evidence="4">K16</strain>
        <tissue evidence="4">Leaf</tissue>
    </source>
</reference>
<feature type="compositionally biased region" description="Polar residues" evidence="1">
    <location>
        <begin position="413"/>
        <end position="425"/>
    </location>
</feature>
<dbReference type="Gene3D" id="1.10.287.110">
    <property type="entry name" value="DnaJ domain"/>
    <property type="match status" value="1"/>
</dbReference>
<feature type="compositionally biased region" description="Polar residues" evidence="1">
    <location>
        <begin position="376"/>
        <end position="393"/>
    </location>
</feature>
<dbReference type="SMART" id="SM00271">
    <property type="entry name" value="DnaJ"/>
    <property type="match status" value="1"/>
</dbReference>
<evidence type="ECO:0000313" key="5">
    <source>
        <dbReference type="Proteomes" id="UP001289374"/>
    </source>
</evidence>
<feature type="region of interest" description="Disordered" evidence="1">
    <location>
        <begin position="654"/>
        <end position="734"/>
    </location>
</feature>
<protein>
    <submittedName>
        <fullName evidence="4">Chaperone protein DnaJ 2</fullName>
    </submittedName>
</protein>
<dbReference type="PRINTS" id="PR00625">
    <property type="entry name" value="JDOMAIN"/>
</dbReference>
<feature type="compositionally biased region" description="Low complexity" evidence="1">
    <location>
        <begin position="655"/>
        <end position="667"/>
    </location>
</feature>
<dbReference type="EMBL" id="JACGWL010000014">
    <property type="protein sequence ID" value="KAK4388362.1"/>
    <property type="molecule type" value="Genomic_DNA"/>
</dbReference>
<dbReference type="Proteomes" id="UP001289374">
    <property type="component" value="Unassembled WGS sequence"/>
</dbReference>
<dbReference type="InterPro" id="IPR032843">
    <property type="entry name" value="Jiv"/>
</dbReference>